<feature type="binding site" evidence="8">
    <location>
        <position position="120"/>
    </location>
    <ligand>
        <name>substrate</name>
    </ligand>
</feature>
<dbReference type="PROSITE" id="PS00747">
    <property type="entry name" value="GLUTR"/>
    <property type="match status" value="1"/>
</dbReference>
<name>A0A1I5EIT3_9ACTN</name>
<dbReference type="EC" id="1.2.1.70" evidence="3 8"/>
<dbReference type="InterPro" id="IPR015896">
    <property type="entry name" value="4pyrrol_synth_GluRdtase_dimer"/>
</dbReference>
<dbReference type="GO" id="GO:0019353">
    <property type="term" value="P:protoporphyrinogen IX biosynthetic process from glutamate"/>
    <property type="evidence" value="ECO:0007669"/>
    <property type="project" value="TreeGrafter"/>
</dbReference>
<dbReference type="GO" id="GO:0008883">
    <property type="term" value="F:glutamyl-tRNA reductase activity"/>
    <property type="evidence" value="ECO:0007669"/>
    <property type="project" value="UniProtKB-UniRule"/>
</dbReference>
<feature type="domain" description="Quinate/shikimate 5-dehydrogenase/glutamyl-tRNA reductase" evidence="12">
    <location>
        <begin position="172"/>
        <end position="307"/>
    </location>
</feature>
<organism evidence="14 15">
    <name type="scientific">Actinomadura madurae</name>
    <dbReference type="NCBI Taxonomy" id="1993"/>
    <lineage>
        <taxon>Bacteria</taxon>
        <taxon>Bacillati</taxon>
        <taxon>Actinomycetota</taxon>
        <taxon>Actinomycetes</taxon>
        <taxon>Streptosporangiales</taxon>
        <taxon>Thermomonosporaceae</taxon>
        <taxon>Actinomadura</taxon>
    </lineage>
</organism>
<dbReference type="EMBL" id="FOVH01000004">
    <property type="protein sequence ID" value="SFO11405.1"/>
    <property type="molecule type" value="Genomic_DNA"/>
</dbReference>
<dbReference type="STRING" id="1993.SAMN04489713_104142"/>
<dbReference type="NCBIfam" id="NF000744">
    <property type="entry name" value="PRK00045.1-3"/>
    <property type="match status" value="1"/>
</dbReference>
<proteinExistence type="inferred from homology"/>
<evidence type="ECO:0000256" key="10">
    <source>
        <dbReference type="SAM" id="MobiDB-lite"/>
    </source>
</evidence>
<evidence type="ECO:0000313" key="15">
    <source>
        <dbReference type="Proteomes" id="UP000183413"/>
    </source>
</evidence>
<comment type="function">
    <text evidence="8">Catalyzes the NADPH-dependent reduction of glutamyl-tRNA(Glu) to glutamate 1-semialdehyde (GSA).</text>
</comment>
<gene>
    <name evidence="8" type="primary">hemA</name>
    <name evidence="14" type="ORF">SAMN04489713_104142</name>
</gene>
<comment type="domain">
    <text evidence="8">Possesses an unusual extended V-shaped dimeric structure with each monomer consisting of three distinct domains arranged along a curved 'spinal' alpha-helix. The N-terminal catalytic domain specifically recognizes the glutamate moiety of the substrate. The second domain is the NADPH-binding domain, and the third C-terminal domain is responsible for dimerization.</text>
</comment>
<feature type="binding site" evidence="8">
    <location>
        <begin position="114"/>
        <end position="116"/>
    </location>
    <ligand>
        <name>substrate</name>
    </ligand>
</feature>
<comment type="catalytic activity">
    <reaction evidence="7 8 9">
        <text>(S)-4-amino-5-oxopentanoate + tRNA(Glu) + NADP(+) = L-glutamyl-tRNA(Glu) + NADPH + H(+)</text>
        <dbReference type="Rhea" id="RHEA:12344"/>
        <dbReference type="Rhea" id="RHEA-COMP:9663"/>
        <dbReference type="Rhea" id="RHEA-COMP:9680"/>
        <dbReference type="ChEBI" id="CHEBI:15378"/>
        <dbReference type="ChEBI" id="CHEBI:57501"/>
        <dbReference type="ChEBI" id="CHEBI:57783"/>
        <dbReference type="ChEBI" id="CHEBI:58349"/>
        <dbReference type="ChEBI" id="CHEBI:78442"/>
        <dbReference type="ChEBI" id="CHEBI:78520"/>
        <dbReference type="EC" id="1.2.1.70"/>
    </reaction>
</comment>
<keyword evidence="6 8" id="KW-0627">Porphyrin biosynthesis</keyword>
<evidence type="ECO:0000256" key="6">
    <source>
        <dbReference type="ARBA" id="ARBA00023244"/>
    </source>
</evidence>
<keyword evidence="15" id="KW-1185">Reference proteome</keyword>
<dbReference type="SUPFAM" id="SSF69075">
    <property type="entry name" value="Glutamyl tRNA-reductase dimerization domain"/>
    <property type="match status" value="1"/>
</dbReference>
<dbReference type="Proteomes" id="UP000183413">
    <property type="component" value="Unassembled WGS sequence"/>
</dbReference>
<dbReference type="eggNOG" id="COG0373">
    <property type="taxonomic scope" value="Bacteria"/>
</dbReference>
<evidence type="ECO:0000256" key="8">
    <source>
        <dbReference type="HAMAP-Rule" id="MF_00087"/>
    </source>
</evidence>
<dbReference type="InterPro" id="IPR006151">
    <property type="entry name" value="Shikm_DH/Glu-tRNA_Rdtase"/>
</dbReference>
<evidence type="ECO:0000313" key="14">
    <source>
        <dbReference type="EMBL" id="SFO11405.1"/>
    </source>
</evidence>
<evidence type="ECO:0000259" key="13">
    <source>
        <dbReference type="Pfam" id="PF05201"/>
    </source>
</evidence>
<dbReference type="SUPFAM" id="SSF51735">
    <property type="entry name" value="NAD(P)-binding Rossmann-fold domains"/>
    <property type="match status" value="1"/>
</dbReference>
<dbReference type="NCBIfam" id="TIGR01035">
    <property type="entry name" value="hemA"/>
    <property type="match status" value="1"/>
</dbReference>
<keyword evidence="5 8" id="KW-0560">Oxidoreductase</keyword>
<dbReference type="HAMAP" id="MF_00087">
    <property type="entry name" value="Glu_tRNA_reductase"/>
    <property type="match status" value="1"/>
</dbReference>
<reference evidence="14 15" key="1">
    <citation type="submission" date="2016-10" db="EMBL/GenBank/DDBJ databases">
        <authorList>
            <person name="de Groot N.N."/>
        </authorList>
    </citation>
    <scope>NUCLEOTIDE SEQUENCE [LARGE SCALE GENOMIC DNA]</scope>
    <source>
        <strain evidence="14 15">DSM 43067</strain>
    </source>
</reference>
<feature type="compositionally biased region" description="Basic and acidic residues" evidence="10">
    <location>
        <begin position="449"/>
        <end position="471"/>
    </location>
</feature>
<feature type="binding site" evidence="8">
    <location>
        <begin position="189"/>
        <end position="194"/>
    </location>
    <ligand>
        <name>NADP(+)</name>
        <dbReference type="ChEBI" id="CHEBI:58349"/>
    </ligand>
</feature>
<sequence>MSILVVGLSHRSAPVAVLERAAVAGDDLVKLLHAVHECANVAETAIVSTCNRVEIYAVVDKFHGGVSAISELLALHSGVPMDDLSRHLYVHYEERAVQHVFAVACGLESMVVGEGQILGQIRQAFRLAQDEGTLGRDLHDVLQQSLRVGKRAHHETGIDKAGASLVSVGLDIAVRHLGPLTGVRALVVGAGSMSSLAATTLSRAGAREVVVANRTHENAVRLAGSLDVPSRAIELSVLDAAIADADLVVSCTGATGLVVTTAQLTSRGVGSDGRRRFFLDLALPHDVERSAGDLPDVELAGLDDLRTAQEAAQAIGPEAVEAVRRIVCEEVEAFLSAARAAAVAPTVVALRSKAAEVVEAELSRLTGRVPGMDDRARKEIEQTVRRVVDKLLHAPTVRVKELAAAPGGDSYADALRELFDLDPKAPEAVARADMREPDVREMDVRGTDVRGTDVRGTDVRGTDVRGEEPRVDPGCAEADCVSPAPPRGSAAAPDGVNVETVNAQAASVRAVSARDTVPGREGDET</sequence>
<evidence type="ECO:0000256" key="3">
    <source>
        <dbReference type="ARBA" id="ARBA00012970"/>
    </source>
</evidence>
<dbReference type="InterPro" id="IPR036453">
    <property type="entry name" value="GluRdtase_dimer_dom_sf"/>
</dbReference>
<protein>
    <recommendedName>
        <fullName evidence="3 8">Glutamyl-tRNA reductase</fullName>
        <shortName evidence="8">GluTR</shortName>
        <ecNumber evidence="3 8">1.2.1.70</ecNumber>
    </recommendedName>
</protein>
<accession>A0A1I5EIT3</accession>
<dbReference type="SUPFAM" id="SSF69742">
    <property type="entry name" value="Glutamyl tRNA-reductase catalytic, N-terminal domain"/>
    <property type="match status" value="1"/>
</dbReference>
<evidence type="ECO:0000256" key="4">
    <source>
        <dbReference type="ARBA" id="ARBA00022857"/>
    </source>
</evidence>
<dbReference type="InterPro" id="IPR000343">
    <property type="entry name" value="4pyrrol_synth_GluRdtase"/>
</dbReference>
<evidence type="ECO:0000256" key="9">
    <source>
        <dbReference type="RuleBase" id="RU000584"/>
    </source>
</evidence>
<feature type="domain" description="Tetrapyrrole biosynthesis glutamyl-tRNA reductase dimerisation" evidence="11">
    <location>
        <begin position="323"/>
        <end position="421"/>
    </location>
</feature>
<dbReference type="InterPro" id="IPR018214">
    <property type="entry name" value="GluRdtase_CS"/>
</dbReference>
<dbReference type="PANTHER" id="PTHR43013">
    <property type="entry name" value="GLUTAMYL-TRNA REDUCTASE"/>
    <property type="match status" value="1"/>
</dbReference>
<dbReference type="PANTHER" id="PTHR43013:SF1">
    <property type="entry name" value="GLUTAMYL-TRNA REDUCTASE"/>
    <property type="match status" value="1"/>
</dbReference>
<evidence type="ECO:0000256" key="5">
    <source>
        <dbReference type="ARBA" id="ARBA00023002"/>
    </source>
</evidence>
<dbReference type="AlphaFoldDB" id="A0A1I5EIT3"/>
<evidence type="ECO:0000259" key="12">
    <source>
        <dbReference type="Pfam" id="PF01488"/>
    </source>
</evidence>
<dbReference type="CDD" id="cd05213">
    <property type="entry name" value="NAD_bind_Glutamyl_tRNA_reduct"/>
    <property type="match status" value="1"/>
</dbReference>
<dbReference type="GO" id="GO:0050661">
    <property type="term" value="F:NADP binding"/>
    <property type="evidence" value="ECO:0007669"/>
    <property type="project" value="InterPro"/>
</dbReference>
<dbReference type="Pfam" id="PF05201">
    <property type="entry name" value="GlutR_N"/>
    <property type="match status" value="1"/>
</dbReference>
<evidence type="ECO:0000256" key="2">
    <source>
        <dbReference type="ARBA" id="ARBA00005916"/>
    </source>
</evidence>
<dbReference type="Pfam" id="PF01488">
    <property type="entry name" value="Shikimate_DH"/>
    <property type="match status" value="1"/>
</dbReference>
<dbReference type="FunFam" id="3.30.460.30:FF:000001">
    <property type="entry name" value="Glutamyl-tRNA reductase"/>
    <property type="match status" value="1"/>
</dbReference>
<dbReference type="FunCoup" id="A0A1I5EIT3">
    <property type="interactions" value="156"/>
</dbReference>
<dbReference type="InterPro" id="IPR036343">
    <property type="entry name" value="GluRdtase_N_sf"/>
</dbReference>
<feature type="binding site" evidence="8">
    <location>
        <position position="109"/>
    </location>
    <ligand>
        <name>substrate</name>
    </ligand>
</feature>
<comment type="miscellaneous">
    <text evidence="8">During catalysis, the active site Cys acts as a nucleophile attacking the alpha-carbonyl group of tRNA-bound glutamate with the formation of a thioester intermediate between enzyme and glutamate, and the concomitant release of tRNA(Glu). The thioester intermediate is finally reduced by direct hydride transfer from NADPH, to form the product GSA.</text>
</comment>
<feature type="region of interest" description="Disordered" evidence="10">
    <location>
        <begin position="449"/>
        <end position="525"/>
    </location>
</feature>
<dbReference type="InParanoid" id="A0A1I5EIT3"/>
<feature type="binding site" evidence="8">
    <location>
        <begin position="49"/>
        <end position="52"/>
    </location>
    <ligand>
        <name>substrate</name>
    </ligand>
</feature>
<dbReference type="Gene3D" id="3.40.50.720">
    <property type="entry name" value="NAD(P)-binding Rossmann-like Domain"/>
    <property type="match status" value="1"/>
</dbReference>
<evidence type="ECO:0000256" key="7">
    <source>
        <dbReference type="ARBA" id="ARBA00047464"/>
    </source>
</evidence>
<feature type="domain" description="Glutamyl-tRNA reductase N-terminal" evidence="13">
    <location>
        <begin position="6"/>
        <end position="156"/>
    </location>
</feature>
<evidence type="ECO:0000259" key="11">
    <source>
        <dbReference type="Pfam" id="PF00745"/>
    </source>
</evidence>
<dbReference type="UniPathway" id="UPA00251">
    <property type="reaction ID" value="UER00316"/>
</dbReference>
<comment type="subunit">
    <text evidence="8">Homodimer.</text>
</comment>
<dbReference type="Pfam" id="PF00745">
    <property type="entry name" value="GlutR_dimer"/>
    <property type="match status" value="1"/>
</dbReference>
<comment type="pathway">
    <text evidence="1 8 9">Porphyrin-containing compound metabolism; protoporphyrin-IX biosynthesis; 5-aminolevulinate from L-glutamyl-tRNA(Glu): step 1/2.</text>
</comment>
<dbReference type="InterPro" id="IPR015895">
    <property type="entry name" value="4pyrrol_synth_GluRdtase_N"/>
</dbReference>
<keyword evidence="4 8" id="KW-0521">NADP</keyword>
<comment type="similarity">
    <text evidence="2 8 9">Belongs to the glutamyl-tRNA reductase family.</text>
</comment>
<feature type="active site" description="Nucleophile" evidence="8">
    <location>
        <position position="50"/>
    </location>
</feature>
<dbReference type="InterPro" id="IPR036291">
    <property type="entry name" value="NAD(P)-bd_dom_sf"/>
</dbReference>
<evidence type="ECO:0000256" key="1">
    <source>
        <dbReference type="ARBA" id="ARBA00005059"/>
    </source>
</evidence>
<feature type="site" description="Important for activity" evidence="8">
    <location>
        <position position="99"/>
    </location>
</feature>
<dbReference type="RefSeq" id="WP_083597606.1">
    <property type="nucleotide sequence ID" value="NZ_FOVH01000004.1"/>
</dbReference>
<feature type="compositionally biased region" description="Low complexity" evidence="10">
    <location>
        <begin position="505"/>
        <end position="514"/>
    </location>
</feature>
<dbReference type="Gene3D" id="3.30.460.30">
    <property type="entry name" value="Glutamyl-tRNA reductase, N-terminal domain"/>
    <property type="match status" value="1"/>
</dbReference>